<dbReference type="EMBL" id="SDCO01000015">
    <property type="protein sequence ID" value="TCX59302.1"/>
    <property type="molecule type" value="Genomic_DNA"/>
</dbReference>
<proteinExistence type="predicted"/>
<dbReference type="AlphaFoldDB" id="A0A483K6D7"/>
<name>A0A483K6D7_9ENTR</name>
<evidence type="ECO:0000313" key="1">
    <source>
        <dbReference type="EMBL" id="TCX59302.1"/>
    </source>
</evidence>
<comment type="caution">
    <text evidence="1">The sequence shown here is derived from an EMBL/GenBank/DDBJ whole genome shotgun (WGS) entry which is preliminary data.</text>
</comment>
<sequence length="62" mass="6763">MIKQSENCGAMGNFAPINRRAQCTITGSGKAAYRDKKPLTLRLNQFKATVLSQAARIRAPVV</sequence>
<gene>
    <name evidence="1" type="ORF">ETE84_21130</name>
</gene>
<accession>A0A483K6D7</accession>
<organism evidence="1">
    <name type="scientific">Klebsiella quasipneumoniae</name>
    <dbReference type="NCBI Taxonomy" id="1463165"/>
    <lineage>
        <taxon>Bacteria</taxon>
        <taxon>Pseudomonadati</taxon>
        <taxon>Pseudomonadota</taxon>
        <taxon>Gammaproteobacteria</taxon>
        <taxon>Enterobacterales</taxon>
        <taxon>Enterobacteriaceae</taxon>
        <taxon>Klebsiella/Raoultella group</taxon>
        <taxon>Klebsiella</taxon>
        <taxon>Klebsiella pneumoniae complex</taxon>
    </lineage>
</organism>
<protein>
    <submittedName>
        <fullName evidence="1">Uncharacterized protein</fullName>
    </submittedName>
</protein>
<reference evidence="1" key="1">
    <citation type="submission" date="2019-01" db="EMBL/GenBank/DDBJ databases">
        <authorList>
            <person name="Lista F."/>
            <person name="Anselmo A."/>
        </authorList>
    </citation>
    <scope>NUCLEOTIDE SEQUENCE</scope>
    <source>
        <strain evidence="1">8S</strain>
    </source>
</reference>